<evidence type="ECO:0000313" key="3">
    <source>
        <dbReference type="Proteomes" id="UP000245119"/>
    </source>
</evidence>
<evidence type="ECO:0000313" key="2">
    <source>
        <dbReference type="EMBL" id="PVD25708.1"/>
    </source>
</evidence>
<comment type="caution">
    <text evidence="2">The sequence shown here is derived from an EMBL/GenBank/DDBJ whole genome shotgun (WGS) entry which is preliminary data.</text>
</comment>
<evidence type="ECO:0000256" key="1">
    <source>
        <dbReference type="SAM" id="MobiDB-lite"/>
    </source>
</evidence>
<feature type="region of interest" description="Disordered" evidence="1">
    <location>
        <begin position="125"/>
        <end position="154"/>
    </location>
</feature>
<proteinExistence type="predicted"/>
<name>A0A2T7NX12_POMCA</name>
<dbReference type="Proteomes" id="UP000245119">
    <property type="component" value="Linkage Group LG8"/>
</dbReference>
<keyword evidence="3" id="KW-1185">Reference proteome</keyword>
<feature type="compositionally biased region" description="Polar residues" evidence="1">
    <location>
        <begin position="106"/>
        <end position="119"/>
    </location>
</feature>
<protein>
    <submittedName>
        <fullName evidence="2">Uncharacterized protein</fullName>
    </submittedName>
</protein>
<feature type="region of interest" description="Disordered" evidence="1">
    <location>
        <begin position="100"/>
        <end position="119"/>
    </location>
</feature>
<sequence length="154" mass="16957">MTSFSFGHRNWRLAGSIANMWRARPTVVHDMDLCWRKWCVSTANSTQLCPPSSALCLSPPRGLKLPTATCQLTMSCFQLKGTSPINKELKILPTTKALDRERERTSGMQEQGSVSTDTQSDIFSAASPAEDGVSLRGANLQTPDGGRTRTVYDY</sequence>
<gene>
    <name evidence="2" type="ORF">C0Q70_13368</name>
</gene>
<reference evidence="2 3" key="1">
    <citation type="submission" date="2018-04" db="EMBL/GenBank/DDBJ databases">
        <title>The genome of golden apple snail Pomacea canaliculata provides insight into stress tolerance and invasive adaptation.</title>
        <authorList>
            <person name="Liu C."/>
            <person name="Liu B."/>
            <person name="Ren Y."/>
            <person name="Zhang Y."/>
            <person name="Wang H."/>
            <person name="Li S."/>
            <person name="Jiang F."/>
            <person name="Yin L."/>
            <person name="Zhang G."/>
            <person name="Qian W."/>
            <person name="Fan W."/>
        </authorList>
    </citation>
    <scope>NUCLEOTIDE SEQUENCE [LARGE SCALE GENOMIC DNA]</scope>
    <source>
        <strain evidence="2">SZHN2017</strain>
        <tissue evidence="2">Muscle</tissue>
    </source>
</reference>
<dbReference type="AlphaFoldDB" id="A0A2T7NX12"/>
<organism evidence="2 3">
    <name type="scientific">Pomacea canaliculata</name>
    <name type="common">Golden apple snail</name>
    <dbReference type="NCBI Taxonomy" id="400727"/>
    <lineage>
        <taxon>Eukaryota</taxon>
        <taxon>Metazoa</taxon>
        <taxon>Spiralia</taxon>
        <taxon>Lophotrochozoa</taxon>
        <taxon>Mollusca</taxon>
        <taxon>Gastropoda</taxon>
        <taxon>Caenogastropoda</taxon>
        <taxon>Architaenioglossa</taxon>
        <taxon>Ampullarioidea</taxon>
        <taxon>Ampullariidae</taxon>
        <taxon>Pomacea</taxon>
    </lineage>
</organism>
<dbReference type="EMBL" id="PZQS01000008">
    <property type="protein sequence ID" value="PVD25708.1"/>
    <property type="molecule type" value="Genomic_DNA"/>
</dbReference>
<accession>A0A2T7NX12</accession>